<dbReference type="InterPro" id="IPR052919">
    <property type="entry name" value="TA_system_RNase"/>
</dbReference>
<evidence type="ECO:0000313" key="3">
    <source>
        <dbReference type="Proteomes" id="UP000182178"/>
    </source>
</evidence>
<dbReference type="CDD" id="cd09872">
    <property type="entry name" value="PIN_Sll0205-like"/>
    <property type="match status" value="1"/>
</dbReference>
<evidence type="ECO:0000259" key="1">
    <source>
        <dbReference type="Pfam" id="PF01850"/>
    </source>
</evidence>
<dbReference type="SUPFAM" id="SSF88723">
    <property type="entry name" value="PIN domain-like"/>
    <property type="match status" value="1"/>
</dbReference>
<dbReference type="InterPro" id="IPR002716">
    <property type="entry name" value="PIN_dom"/>
</dbReference>
<comment type="caution">
    <text evidence="2">The sequence shown here is derived from an EMBL/GenBank/DDBJ whole genome shotgun (WGS) entry which is preliminary data.</text>
</comment>
<feature type="domain" description="PIN" evidence="1">
    <location>
        <begin position="4"/>
        <end position="116"/>
    </location>
</feature>
<keyword evidence="3" id="KW-1185">Reference proteome</keyword>
<dbReference type="EMBL" id="CYHC01000001">
    <property type="protein sequence ID" value="CUA84497.1"/>
    <property type="molecule type" value="Genomic_DNA"/>
</dbReference>
<dbReference type="Pfam" id="PF01850">
    <property type="entry name" value="PIN"/>
    <property type="match status" value="1"/>
</dbReference>
<dbReference type="InterPro" id="IPR029060">
    <property type="entry name" value="PIN-like_dom_sf"/>
</dbReference>
<evidence type="ECO:0000313" key="2">
    <source>
        <dbReference type="EMBL" id="CUA84497.1"/>
    </source>
</evidence>
<gene>
    <name evidence="2" type="ORF">Ga0061061_101418</name>
</gene>
<reference evidence="2 3" key="1">
    <citation type="submission" date="2015-08" db="EMBL/GenBank/DDBJ databases">
        <authorList>
            <person name="Varghese N."/>
        </authorList>
    </citation>
    <scope>NUCLEOTIDE SEQUENCE [LARGE SCALE GENOMIC DNA]</scope>
    <source>
        <strain evidence="2 3">DSM 18167</strain>
    </source>
</reference>
<dbReference type="PANTHER" id="PTHR36173:SF2">
    <property type="entry name" value="RIBONUCLEASE VAPC16"/>
    <property type="match status" value="1"/>
</dbReference>
<accession>A0ABM9U1D3</accession>
<organism evidence="2 3">
    <name type="scientific">Chelatococcus sambhunathii</name>
    <dbReference type="NCBI Taxonomy" id="363953"/>
    <lineage>
        <taxon>Bacteria</taxon>
        <taxon>Pseudomonadati</taxon>
        <taxon>Pseudomonadota</taxon>
        <taxon>Alphaproteobacteria</taxon>
        <taxon>Hyphomicrobiales</taxon>
        <taxon>Chelatococcaceae</taxon>
        <taxon>Chelatococcus</taxon>
    </lineage>
</organism>
<protein>
    <submittedName>
        <fullName evidence="2">PIN domain nuclease, a component of toxin-antitoxin system (PIN domain)</fullName>
    </submittedName>
</protein>
<dbReference type="PANTHER" id="PTHR36173">
    <property type="entry name" value="RIBONUCLEASE VAPC16-RELATED"/>
    <property type="match status" value="1"/>
</dbReference>
<dbReference type="RefSeq" id="WP_055457616.1">
    <property type="nucleotide sequence ID" value="NZ_CYHC01000001.1"/>
</dbReference>
<dbReference type="InterPro" id="IPR041705">
    <property type="entry name" value="PIN_Sll0205"/>
</dbReference>
<dbReference type="Proteomes" id="UP000182178">
    <property type="component" value="Unassembled WGS sequence"/>
</dbReference>
<proteinExistence type="predicted"/>
<name>A0ABM9U1D3_9HYPH</name>
<sequence length="131" mass="14676">MRLLLDTHALLWWLSGDARIESRAEDLISDPANDIFVSTASLWEIVVKVRIGKLEAGIGDILAAIDAQGFEMLDIRPDHLDELARLPMHHRDPFDHLLIAQAIAERLTLLSDDRHVPAYPVAHVTCRDGDP</sequence>
<dbReference type="Gene3D" id="3.40.50.1010">
    <property type="entry name" value="5'-nuclease"/>
    <property type="match status" value="1"/>
</dbReference>